<name>A0A2T7NDK9_POMCA</name>
<evidence type="ECO:0000313" key="2">
    <source>
        <dbReference type="EMBL" id="PVD19258.1"/>
    </source>
</evidence>
<dbReference type="EMBL" id="PZQS01000013">
    <property type="protein sequence ID" value="PVD19258.1"/>
    <property type="molecule type" value="Genomic_DNA"/>
</dbReference>
<organism evidence="2 3">
    <name type="scientific">Pomacea canaliculata</name>
    <name type="common">Golden apple snail</name>
    <dbReference type="NCBI Taxonomy" id="400727"/>
    <lineage>
        <taxon>Eukaryota</taxon>
        <taxon>Metazoa</taxon>
        <taxon>Spiralia</taxon>
        <taxon>Lophotrochozoa</taxon>
        <taxon>Mollusca</taxon>
        <taxon>Gastropoda</taxon>
        <taxon>Caenogastropoda</taxon>
        <taxon>Architaenioglossa</taxon>
        <taxon>Ampullarioidea</taxon>
        <taxon>Ampullariidae</taxon>
        <taxon>Pomacea</taxon>
    </lineage>
</organism>
<evidence type="ECO:0000259" key="1">
    <source>
        <dbReference type="Pfam" id="PF00147"/>
    </source>
</evidence>
<keyword evidence="3" id="KW-1185">Reference proteome</keyword>
<dbReference type="Pfam" id="PF00147">
    <property type="entry name" value="Fibrinogen_C"/>
    <property type="match status" value="1"/>
</dbReference>
<protein>
    <recommendedName>
        <fullName evidence="1">Fibrinogen C-terminal domain-containing protein</fullName>
    </recommendedName>
</protein>
<proteinExistence type="predicted"/>
<dbReference type="Gene3D" id="3.90.215.10">
    <property type="entry name" value="Gamma Fibrinogen, chain A, domain 1"/>
    <property type="match status" value="1"/>
</dbReference>
<gene>
    <name evidence="2" type="ORF">C0Q70_19744</name>
</gene>
<dbReference type="Proteomes" id="UP000245119">
    <property type="component" value="Linkage Group LG13"/>
</dbReference>
<dbReference type="InterPro" id="IPR002181">
    <property type="entry name" value="Fibrinogen_a/b/g_C_dom"/>
</dbReference>
<accession>A0A2T7NDK9</accession>
<dbReference type="SUPFAM" id="SSF56496">
    <property type="entry name" value="Fibrinogen C-terminal domain-like"/>
    <property type="match status" value="1"/>
</dbReference>
<dbReference type="OrthoDB" id="10033446at2759"/>
<evidence type="ECO:0000313" key="3">
    <source>
        <dbReference type="Proteomes" id="UP000245119"/>
    </source>
</evidence>
<reference evidence="2 3" key="1">
    <citation type="submission" date="2018-04" db="EMBL/GenBank/DDBJ databases">
        <title>The genome of golden apple snail Pomacea canaliculata provides insight into stress tolerance and invasive adaptation.</title>
        <authorList>
            <person name="Liu C."/>
            <person name="Liu B."/>
            <person name="Ren Y."/>
            <person name="Zhang Y."/>
            <person name="Wang H."/>
            <person name="Li S."/>
            <person name="Jiang F."/>
            <person name="Yin L."/>
            <person name="Zhang G."/>
            <person name="Qian W."/>
            <person name="Fan W."/>
        </authorList>
    </citation>
    <scope>NUCLEOTIDE SEQUENCE [LARGE SCALE GENOMIC DNA]</scope>
    <source>
        <strain evidence="2">SZHN2017</strain>
        <tissue evidence="2">Muscle</tissue>
    </source>
</reference>
<feature type="domain" description="Fibrinogen C-terminal" evidence="1">
    <location>
        <begin position="47"/>
        <end position="122"/>
    </location>
</feature>
<dbReference type="InterPro" id="IPR014716">
    <property type="entry name" value="Fibrinogen_a/b/g_C_1"/>
</dbReference>
<dbReference type="AlphaFoldDB" id="A0A2T7NDK9"/>
<sequence>MSDTTDDKRKETVVTFKAVMTQNLHDVMPIVQVDCNPPRPLLCICVQTQVELKNGSKLYVIYNNFVVKGEDSLYQFHFDSLNSVLNPTGDCLSDLRGANFSTYDNDNDGDSSVNCASRHSGGGGGTI</sequence>
<dbReference type="InterPro" id="IPR036056">
    <property type="entry name" value="Fibrinogen-like_C"/>
</dbReference>
<comment type="caution">
    <text evidence="2">The sequence shown here is derived from an EMBL/GenBank/DDBJ whole genome shotgun (WGS) entry which is preliminary data.</text>
</comment>